<feature type="compositionally biased region" description="Polar residues" evidence="1">
    <location>
        <begin position="37"/>
        <end position="50"/>
    </location>
</feature>
<gene>
    <name evidence="2" type="ORF">C3L33_08734</name>
</gene>
<proteinExistence type="predicted"/>
<accession>A0A6A4LNF8</accession>
<name>A0A6A4LNF8_9ERIC</name>
<dbReference type="EMBL" id="QEFC01001173">
    <property type="protein sequence ID" value="KAE9459365.1"/>
    <property type="molecule type" value="Genomic_DNA"/>
</dbReference>
<feature type="region of interest" description="Disordered" evidence="1">
    <location>
        <begin position="1"/>
        <end position="53"/>
    </location>
</feature>
<comment type="caution">
    <text evidence="2">The sequence shown here is derived from an EMBL/GenBank/DDBJ whole genome shotgun (WGS) entry which is preliminary data.</text>
</comment>
<sequence length="67" mass="7213">MHRERGVGGGGGGGSRSEKGQVDRKRINDALDKQLERSSPSTSSRALNNNAKDKDRLLAQSMLLAFS</sequence>
<evidence type="ECO:0000256" key="1">
    <source>
        <dbReference type="SAM" id="MobiDB-lite"/>
    </source>
</evidence>
<protein>
    <submittedName>
        <fullName evidence="2">Uncharacterized protein</fullName>
    </submittedName>
</protein>
<feature type="non-terminal residue" evidence="2">
    <location>
        <position position="1"/>
    </location>
</feature>
<dbReference type="AlphaFoldDB" id="A0A6A4LNF8"/>
<keyword evidence="3" id="KW-1185">Reference proteome</keyword>
<evidence type="ECO:0000313" key="2">
    <source>
        <dbReference type="EMBL" id="KAE9459365.1"/>
    </source>
</evidence>
<feature type="compositionally biased region" description="Basic and acidic residues" evidence="1">
    <location>
        <begin position="16"/>
        <end position="36"/>
    </location>
</feature>
<reference evidence="2 3" key="1">
    <citation type="journal article" date="2019" name="Genome Biol. Evol.">
        <title>The Rhododendron genome and chromosomal organization provide insight into shared whole-genome duplications across the heath family (Ericaceae).</title>
        <authorList>
            <person name="Soza V.L."/>
            <person name="Lindsley D."/>
            <person name="Waalkes A."/>
            <person name="Ramage E."/>
            <person name="Patwardhan R.P."/>
            <person name="Burton J.N."/>
            <person name="Adey A."/>
            <person name="Kumar A."/>
            <person name="Qiu R."/>
            <person name="Shendure J."/>
            <person name="Hall B."/>
        </authorList>
    </citation>
    <scope>NUCLEOTIDE SEQUENCE [LARGE SCALE GENOMIC DNA]</scope>
    <source>
        <strain evidence="2">RSF 1966-606</strain>
    </source>
</reference>
<dbReference type="OrthoDB" id="1711911at2759"/>
<dbReference type="Proteomes" id="UP000428333">
    <property type="component" value="Linkage Group LG05"/>
</dbReference>
<evidence type="ECO:0000313" key="3">
    <source>
        <dbReference type="Proteomes" id="UP000428333"/>
    </source>
</evidence>
<organism evidence="2 3">
    <name type="scientific">Rhododendron williamsianum</name>
    <dbReference type="NCBI Taxonomy" id="262921"/>
    <lineage>
        <taxon>Eukaryota</taxon>
        <taxon>Viridiplantae</taxon>
        <taxon>Streptophyta</taxon>
        <taxon>Embryophyta</taxon>
        <taxon>Tracheophyta</taxon>
        <taxon>Spermatophyta</taxon>
        <taxon>Magnoliopsida</taxon>
        <taxon>eudicotyledons</taxon>
        <taxon>Gunneridae</taxon>
        <taxon>Pentapetalae</taxon>
        <taxon>asterids</taxon>
        <taxon>Ericales</taxon>
        <taxon>Ericaceae</taxon>
        <taxon>Ericoideae</taxon>
        <taxon>Rhodoreae</taxon>
        <taxon>Rhododendron</taxon>
    </lineage>
</organism>